<gene>
    <name evidence="2" type="ORF">NRB56_10400</name>
</gene>
<name>A0A7K0DI47_9NOCA</name>
<protein>
    <submittedName>
        <fullName evidence="2">Uncharacterized protein</fullName>
    </submittedName>
</protein>
<sequence>MRYPIRALALIAGPIAAALLTAGTAAAEPAPQPRNDIFSQLHGITAGFVDFDPACAFGSVSGSACGQYD</sequence>
<organism evidence="2 3">
    <name type="scientific">Nocardia aurantia</name>
    <dbReference type="NCBI Taxonomy" id="2585199"/>
    <lineage>
        <taxon>Bacteria</taxon>
        <taxon>Bacillati</taxon>
        <taxon>Actinomycetota</taxon>
        <taxon>Actinomycetes</taxon>
        <taxon>Mycobacteriales</taxon>
        <taxon>Nocardiaceae</taxon>
        <taxon>Nocardia</taxon>
    </lineage>
</organism>
<keyword evidence="3" id="KW-1185">Reference proteome</keyword>
<proteinExistence type="predicted"/>
<dbReference type="OrthoDB" id="9891093at2"/>
<dbReference type="RefSeq" id="WP_153339316.1">
    <property type="nucleotide sequence ID" value="NZ_WEGI01000002.1"/>
</dbReference>
<keyword evidence="1" id="KW-0732">Signal</keyword>
<reference evidence="2 3" key="1">
    <citation type="submission" date="2019-10" db="EMBL/GenBank/DDBJ databases">
        <title>Nocardia macrotermitis sp. nov. and Nocardia aurantia sp. nov., isolated from the gut of fungus growing-termite Macrotermes natalensis.</title>
        <authorList>
            <person name="Benndorf R."/>
            <person name="Schwitalla J."/>
            <person name="Martin K."/>
            <person name="De Beer W."/>
            <person name="Kaster A.-K."/>
            <person name="Vollmers J."/>
            <person name="Poulsen M."/>
            <person name="Beemelmanns C."/>
        </authorList>
    </citation>
    <scope>NUCLEOTIDE SEQUENCE [LARGE SCALE GENOMIC DNA]</scope>
    <source>
        <strain evidence="2 3">RB56</strain>
    </source>
</reference>
<dbReference type="AlphaFoldDB" id="A0A7K0DI47"/>
<dbReference type="Proteomes" id="UP000431401">
    <property type="component" value="Unassembled WGS sequence"/>
</dbReference>
<comment type="caution">
    <text evidence="2">The sequence shown here is derived from an EMBL/GenBank/DDBJ whole genome shotgun (WGS) entry which is preliminary data.</text>
</comment>
<dbReference type="EMBL" id="WEGI01000002">
    <property type="protein sequence ID" value="MQY25483.1"/>
    <property type="molecule type" value="Genomic_DNA"/>
</dbReference>
<feature type="chain" id="PRO_5029501913" evidence="1">
    <location>
        <begin position="28"/>
        <end position="69"/>
    </location>
</feature>
<evidence type="ECO:0000313" key="2">
    <source>
        <dbReference type="EMBL" id="MQY25483.1"/>
    </source>
</evidence>
<evidence type="ECO:0000256" key="1">
    <source>
        <dbReference type="SAM" id="SignalP"/>
    </source>
</evidence>
<evidence type="ECO:0000313" key="3">
    <source>
        <dbReference type="Proteomes" id="UP000431401"/>
    </source>
</evidence>
<accession>A0A7K0DI47</accession>
<feature type="signal peptide" evidence="1">
    <location>
        <begin position="1"/>
        <end position="27"/>
    </location>
</feature>